<evidence type="ECO:0000259" key="2">
    <source>
        <dbReference type="PROSITE" id="PS51644"/>
    </source>
</evidence>
<proteinExistence type="predicted"/>
<dbReference type="Pfam" id="PF01936">
    <property type="entry name" value="NYN"/>
    <property type="match status" value="1"/>
</dbReference>
<dbReference type="GO" id="GO:0004540">
    <property type="term" value="F:RNA nuclease activity"/>
    <property type="evidence" value="ECO:0007669"/>
    <property type="project" value="InterPro"/>
</dbReference>
<dbReference type="PANTHER" id="PTHR14379:SF82">
    <property type="entry name" value="OS08G0230500 PROTEIN"/>
    <property type="match status" value="1"/>
</dbReference>
<dbReference type="FunCoup" id="A0A7I4AMG9">
    <property type="interactions" value="2184"/>
</dbReference>
<feature type="domain" description="HTH OST-type" evidence="2">
    <location>
        <begin position="371"/>
        <end position="445"/>
    </location>
</feature>
<reference evidence="3" key="3">
    <citation type="submission" date="2020-12" db="UniProtKB">
        <authorList>
            <consortium name="EnsemblPlants"/>
        </authorList>
    </citation>
    <scope>IDENTIFICATION</scope>
</reference>
<reference evidence="3 4" key="2">
    <citation type="journal article" date="2018" name="Plant J.">
        <title>The Physcomitrella patens chromosome-scale assembly reveals moss genome structure and evolution.</title>
        <authorList>
            <person name="Lang D."/>
            <person name="Ullrich K.K."/>
            <person name="Murat F."/>
            <person name="Fuchs J."/>
            <person name="Jenkins J."/>
            <person name="Haas F.B."/>
            <person name="Piednoel M."/>
            <person name="Gundlach H."/>
            <person name="Van Bel M."/>
            <person name="Meyberg R."/>
            <person name="Vives C."/>
            <person name="Morata J."/>
            <person name="Symeonidi A."/>
            <person name="Hiss M."/>
            <person name="Muchero W."/>
            <person name="Kamisugi Y."/>
            <person name="Saleh O."/>
            <person name="Blanc G."/>
            <person name="Decker E.L."/>
            <person name="van Gessel N."/>
            <person name="Grimwood J."/>
            <person name="Hayes R.D."/>
            <person name="Graham S.W."/>
            <person name="Gunter L.E."/>
            <person name="McDaniel S.F."/>
            <person name="Hoernstein S.N.W."/>
            <person name="Larsson A."/>
            <person name="Li F.W."/>
            <person name="Perroud P.F."/>
            <person name="Phillips J."/>
            <person name="Ranjan P."/>
            <person name="Rokshar D.S."/>
            <person name="Rothfels C.J."/>
            <person name="Schneider L."/>
            <person name="Shu S."/>
            <person name="Stevenson D.W."/>
            <person name="Thummler F."/>
            <person name="Tillich M."/>
            <person name="Villarreal Aguilar J.C."/>
            <person name="Widiez T."/>
            <person name="Wong G.K."/>
            <person name="Wymore A."/>
            <person name="Zhang Y."/>
            <person name="Zimmer A.D."/>
            <person name="Quatrano R.S."/>
            <person name="Mayer K.F.X."/>
            <person name="Goodstein D."/>
            <person name="Casacuberta J.M."/>
            <person name="Vandepoele K."/>
            <person name="Reski R."/>
            <person name="Cuming A.C."/>
            <person name="Tuskan G.A."/>
            <person name="Maumus F."/>
            <person name="Salse J."/>
            <person name="Schmutz J."/>
            <person name="Rensing S.A."/>
        </authorList>
    </citation>
    <scope>NUCLEOTIDE SEQUENCE [LARGE SCALE GENOMIC DNA]</scope>
    <source>
        <strain evidence="3 4">cv. Gransden 2004</strain>
    </source>
</reference>
<dbReference type="Gene3D" id="3.30.420.610">
    <property type="entry name" value="LOTUS domain-like"/>
    <property type="match status" value="1"/>
</dbReference>
<dbReference type="Proteomes" id="UP000006727">
    <property type="component" value="Chromosome 13"/>
</dbReference>
<dbReference type="EMBL" id="ABEU02000013">
    <property type="status" value="NOT_ANNOTATED_CDS"/>
    <property type="molecule type" value="Genomic_DNA"/>
</dbReference>
<dbReference type="InParanoid" id="A0A7I4AMG9"/>
<dbReference type="Gene3D" id="3.40.50.1010">
    <property type="entry name" value="5'-nuclease"/>
    <property type="match status" value="1"/>
</dbReference>
<evidence type="ECO:0000256" key="1">
    <source>
        <dbReference type="SAM" id="MobiDB-lite"/>
    </source>
</evidence>
<organism evidence="3 4">
    <name type="scientific">Physcomitrium patens</name>
    <name type="common">Spreading-leaved earth moss</name>
    <name type="synonym">Physcomitrella patens</name>
    <dbReference type="NCBI Taxonomy" id="3218"/>
    <lineage>
        <taxon>Eukaryota</taxon>
        <taxon>Viridiplantae</taxon>
        <taxon>Streptophyta</taxon>
        <taxon>Embryophyta</taxon>
        <taxon>Bryophyta</taxon>
        <taxon>Bryophytina</taxon>
        <taxon>Bryopsida</taxon>
        <taxon>Funariidae</taxon>
        <taxon>Funariales</taxon>
        <taxon>Funariaceae</taxon>
        <taxon>Physcomitrium</taxon>
    </lineage>
</organism>
<dbReference type="AlphaFoldDB" id="A0A7I4AMG9"/>
<keyword evidence="4" id="KW-1185">Reference proteome</keyword>
<name>A0A7I4AMG9_PHYPA</name>
<dbReference type="InterPro" id="IPR041966">
    <property type="entry name" value="LOTUS-like"/>
</dbReference>
<protein>
    <recommendedName>
        <fullName evidence="2">HTH OST-type domain-containing protein</fullName>
    </recommendedName>
</protein>
<reference evidence="3 4" key="1">
    <citation type="journal article" date="2008" name="Science">
        <title>The Physcomitrella genome reveals evolutionary insights into the conquest of land by plants.</title>
        <authorList>
            <person name="Rensing S."/>
            <person name="Lang D."/>
            <person name="Zimmer A."/>
            <person name="Terry A."/>
            <person name="Salamov A."/>
            <person name="Shapiro H."/>
            <person name="Nishiyama T."/>
            <person name="Perroud P.-F."/>
            <person name="Lindquist E."/>
            <person name="Kamisugi Y."/>
            <person name="Tanahashi T."/>
            <person name="Sakakibara K."/>
            <person name="Fujita T."/>
            <person name="Oishi K."/>
            <person name="Shin-I T."/>
            <person name="Kuroki Y."/>
            <person name="Toyoda A."/>
            <person name="Suzuki Y."/>
            <person name="Hashimoto A."/>
            <person name="Yamaguchi K."/>
            <person name="Sugano A."/>
            <person name="Kohara Y."/>
            <person name="Fujiyama A."/>
            <person name="Anterola A."/>
            <person name="Aoki S."/>
            <person name="Ashton N."/>
            <person name="Barbazuk W.B."/>
            <person name="Barker E."/>
            <person name="Bennetzen J."/>
            <person name="Bezanilla M."/>
            <person name="Blankenship R."/>
            <person name="Cho S.H."/>
            <person name="Dutcher S."/>
            <person name="Estelle M."/>
            <person name="Fawcett J.A."/>
            <person name="Gundlach H."/>
            <person name="Hanada K."/>
            <person name="Heyl A."/>
            <person name="Hicks K.A."/>
            <person name="Hugh J."/>
            <person name="Lohr M."/>
            <person name="Mayer K."/>
            <person name="Melkozernov A."/>
            <person name="Murata T."/>
            <person name="Nelson D."/>
            <person name="Pils B."/>
            <person name="Prigge M."/>
            <person name="Reiss B."/>
            <person name="Renner T."/>
            <person name="Rombauts S."/>
            <person name="Rushton P."/>
            <person name="Sanderfoot A."/>
            <person name="Schween G."/>
            <person name="Shiu S.-H."/>
            <person name="Stueber K."/>
            <person name="Theodoulou F.L."/>
            <person name="Tu H."/>
            <person name="Van de Peer Y."/>
            <person name="Verrier P.J."/>
            <person name="Waters E."/>
            <person name="Wood A."/>
            <person name="Yang L."/>
            <person name="Cove D."/>
            <person name="Cuming A."/>
            <person name="Hasebe M."/>
            <person name="Lucas S."/>
            <person name="Mishler D.B."/>
            <person name="Reski R."/>
            <person name="Grigoriev I."/>
            <person name="Quatrano R.S."/>
            <person name="Boore J.L."/>
        </authorList>
    </citation>
    <scope>NUCLEOTIDE SEQUENCE [LARGE SCALE GENOMIC DNA]</scope>
    <source>
        <strain evidence="3 4">cv. Gransden 2004</strain>
    </source>
</reference>
<accession>A0A7I4AMG9</accession>
<dbReference type="CDD" id="cd10910">
    <property type="entry name" value="PIN_limkain_b1_N_like"/>
    <property type="match status" value="1"/>
</dbReference>
<evidence type="ECO:0000313" key="3">
    <source>
        <dbReference type="EnsemblPlants" id="Pp3c13_3950V3.4"/>
    </source>
</evidence>
<dbReference type="PROSITE" id="PS51644">
    <property type="entry name" value="HTH_OST"/>
    <property type="match status" value="1"/>
</dbReference>
<dbReference type="InterPro" id="IPR021139">
    <property type="entry name" value="NYN"/>
</dbReference>
<dbReference type="CDD" id="cd08824">
    <property type="entry name" value="LOTUS"/>
    <property type="match status" value="1"/>
</dbReference>
<dbReference type="InterPro" id="IPR024768">
    <property type="entry name" value="Marf1"/>
</dbReference>
<feature type="region of interest" description="Disordered" evidence="1">
    <location>
        <begin position="450"/>
        <end position="480"/>
    </location>
</feature>
<dbReference type="InterPro" id="IPR025605">
    <property type="entry name" value="OST-HTH/LOTUS_dom"/>
</dbReference>
<dbReference type="PANTHER" id="PTHR14379">
    <property type="entry name" value="LIMKAIN B LKAP"/>
    <property type="match status" value="1"/>
</dbReference>
<sequence length="735" mass="81685">MATPLRSLTPGRRNPGLEAAARSQNYHRANIQQQQQQQVMPARPSGPVAILWDIENCPVPGEVNAEDVAGNIRIALRDQPHIGAVTMFSAYGDFNHFPKKVREGCQRTGVNLIDVPNGKKDAADKAILVDMFLFALDNPCSTIVLVTGDVDFAPALHKLGQRGYVVVLVIPDGVGVSPALKGAGHYVWDWPSLCRGEGLVKARSNSMQRSPNVLHNHNSFTAEMPPGHYSDFHPESRRIPSNNDVDDDHVLGEEILVQRRPIYNGAHPGHLNMYSQAHTTSIDYGHQTYALPGHINSQGLRVNPAVHMVTNRTAPSAPASLRSNRSVFSTPEVVPAVQPGYQAVQAGELGFSSDTVEPTSPGGNSWVQPGDVTGLKKQLVWLLKQNGGKMTLVKVPAEYNKHYGRPLYKSEYNVLKLVHLLEKMKDTLVVKGDGTNKTLHLIEKVEKKSRVGNKYKPSTPRVSTPRCDKDSGETSEDSDPEIVTVKEVKETIKADFSAPDISSQKHLLDMDMDDAKPAFSFPTDWDTVNDLKAKPDVAKPEVCDGGEVKAEDYEGDMKLAYFKCELQELLVVYALEIPLKQFVKIYQQRYTRVLDLQNLGVDSLETLFQKVVKNSLCQPCEAANSGCCEVISLGLIRICFNSWNNHFFASAYGSISAFSNLDDIESTAERAERYFPVCLLRVYIHGVEQFDWRSEPSTQKCFWRYLWSFLSHQLYINHSARTKSANGLFVLVCLT</sequence>
<dbReference type="Gramene" id="Pp3c13_3950V3.4">
    <property type="protein sequence ID" value="Pp3c13_3950V3.4"/>
    <property type="gene ID" value="Pp3c13_3950"/>
</dbReference>
<dbReference type="GO" id="GO:0010468">
    <property type="term" value="P:regulation of gene expression"/>
    <property type="evidence" value="ECO:0007669"/>
    <property type="project" value="InterPro"/>
</dbReference>
<dbReference type="Pfam" id="PF12872">
    <property type="entry name" value="OST-HTH"/>
    <property type="match status" value="2"/>
</dbReference>
<dbReference type="GO" id="GO:0005777">
    <property type="term" value="C:peroxisome"/>
    <property type="evidence" value="ECO:0007669"/>
    <property type="project" value="InterPro"/>
</dbReference>
<dbReference type="EnsemblPlants" id="Pp3c13_3950V3.4">
    <property type="protein sequence ID" value="Pp3c13_3950V3.4"/>
    <property type="gene ID" value="Pp3c13_3950"/>
</dbReference>
<evidence type="ECO:0000313" key="4">
    <source>
        <dbReference type="Proteomes" id="UP000006727"/>
    </source>
</evidence>
<gene>
    <name evidence="3" type="primary">LOC112290469</name>
</gene>